<dbReference type="Pfam" id="PF13304">
    <property type="entry name" value="AAA_21"/>
    <property type="match status" value="1"/>
</dbReference>
<name>A0A4R0NAP0_9SPHI</name>
<gene>
    <name evidence="2" type="ORF">EZ437_19825</name>
</gene>
<dbReference type="EMBL" id="SJSL01000009">
    <property type="protein sequence ID" value="TCC97339.1"/>
    <property type="molecule type" value="Genomic_DNA"/>
</dbReference>
<dbReference type="PANTHER" id="PTHR40396:SF1">
    <property type="entry name" value="ATPASE AAA-TYPE CORE DOMAIN-CONTAINING PROTEIN"/>
    <property type="match status" value="1"/>
</dbReference>
<protein>
    <submittedName>
        <fullName evidence="2">ATP-binding protein</fullName>
    </submittedName>
</protein>
<dbReference type="GO" id="GO:0016887">
    <property type="term" value="F:ATP hydrolysis activity"/>
    <property type="evidence" value="ECO:0007669"/>
    <property type="project" value="InterPro"/>
</dbReference>
<sequence length="425" mass="48095">MLIEFAVGNYRSIKEIQTLSMVAGNIVSKSKELDELNVVQVTEKWKLLKSKAIYGANASGKSNIIRAMVAFIRIVNNSVKDDSVLYRFIEEFRLSSDCDDQPSFFQIMLLIGGVFYRYGFEATRTAIISEWLYGTPGKKEVQFFLRQEDDITINEKQFSEGSKLKELVRKDALFLTVVKSLNGEISKKVSNFIYSIAVIPGLSDQEMIHNAIGFLENETERPRLVEMLKVADTGIQDIVKIDIKEDEGDGNIVKEERAKYGRVVIGSAHQKLDVKTNTKFLIGFDFLLNESEGSKKMFEISPVILRALERGIPVIIDEFDARFHPLLSKKLVQLFNSSVNIKSQFIFATHDTNLLDASVLRRDQICFVEKDQGGASHFYTLAEFKGVRNDASFEKDYISGKYGAIPFLGDFNSLFDIDAEENKSN</sequence>
<proteinExistence type="predicted"/>
<organism evidence="2 3">
    <name type="scientific">Pedobacter psychroterrae</name>
    <dbReference type="NCBI Taxonomy" id="2530453"/>
    <lineage>
        <taxon>Bacteria</taxon>
        <taxon>Pseudomonadati</taxon>
        <taxon>Bacteroidota</taxon>
        <taxon>Sphingobacteriia</taxon>
        <taxon>Sphingobacteriales</taxon>
        <taxon>Sphingobacteriaceae</taxon>
        <taxon>Pedobacter</taxon>
    </lineage>
</organism>
<dbReference type="InterPro" id="IPR027417">
    <property type="entry name" value="P-loop_NTPase"/>
</dbReference>
<dbReference type="InterPro" id="IPR003959">
    <property type="entry name" value="ATPase_AAA_core"/>
</dbReference>
<evidence type="ECO:0000259" key="1">
    <source>
        <dbReference type="Pfam" id="PF13304"/>
    </source>
</evidence>
<dbReference type="OrthoDB" id="9809324at2"/>
<dbReference type="Proteomes" id="UP000293347">
    <property type="component" value="Unassembled WGS sequence"/>
</dbReference>
<dbReference type="RefSeq" id="WP_131597833.1">
    <property type="nucleotide sequence ID" value="NZ_SJSL01000009.1"/>
</dbReference>
<dbReference type="AlphaFoldDB" id="A0A4R0NAP0"/>
<dbReference type="GO" id="GO:0005524">
    <property type="term" value="F:ATP binding"/>
    <property type="evidence" value="ECO:0007669"/>
    <property type="project" value="UniProtKB-KW"/>
</dbReference>
<reference evidence="2 3" key="1">
    <citation type="submission" date="2019-02" db="EMBL/GenBank/DDBJ databases">
        <title>Pedobacter sp. RP-1-14 sp. nov., isolated from Arctic soil.</title>
        <authorList>
            <person name="Dahal R.H."/>
        </authorList>
    </citation>
    <scope>NUCLEOTIDE SEQUENCE [LARGE SCALE GENOMIC DNA]</scope>
    <source>
        <strain evidence="2 3">RP-1-14</strain>
    </source>
</reference>
<evidence type="ECO:0000313" key="2">
    <source>
        <dbReference type="EMBL" id="TCC97339.1"/>
    </source>
</evidence>
<keyword evidence="2" id="KW-0547">Nucleotide-binding</keyword>
<evidence type="ECO:0000313" key="3">
    <source>
        <dbReference type="Proteomes" id="UP000293347"/>
    </source>
</evidence>
<keyword evidence="3" id="KW-1185">Reference proteome</keyword>
<accession>A0A4R0NAP0</accession>
<feature type="domain" description="ATPase AAA-type core" evidence="1">
    <location>
        <begin position="52"/>
        <end position="356"/>
    </location>
</feature>
<keyword evidence="2" id="KW-0067">ATP-binding</keyword>
<dbReference type="PANTHER" id="PTHR40396">
    <property type="entry name" value="ATPASE-LIKE PROTEIN"/>
    <property type="match status" value="1"/>
</dbReference>
<dbReference type="SUPFAM" id="SSF52540">
    <property type="entry name" value="P-loop containing nucleoside triphosphate hydrolases"/>
    <property type="match status" value="1"/>
</dbReference>
<dbReference type="Gene3D" id="3.40.50.300">
    <property type="entry name" value="P-loop containing nucleotide triphosphate hydrolases"/>
    <property type="match status" value="1"/>
</dbReference>
<comment type="caution">
    <text evidence="2">The sequence shown here is derived from an EMBL/GenBank/DDBJ whole genome shotgun (WGS) entry which is preliminary data.</text>
</comment>